<protein>
    <recommendedName>
        <fullName evidence="4">Secreted protein</fullName>
    </recommendedName>
</protein>
<reference evidence="2 3" key="1">
    <citation type="submission" date="2014-11" db="EMBL/GenBank/DDBJ databases">
        <authorList>
            <person name="Zhu J."/>
            <person name="Qi W."/>
            <person name="Song R."/>
        </authorList>
    </citation>
    <scope>NUCLEOTIDE SEQUENCE [LARGE SCALE GENOMIC DNA]</scope>
</reference>
<name>A0A0G4H879_VITBC</name>
<evidence type="ECO:0000313" key="3">
    <source>
        <dbReference type="Proteomes" id="UP000041254"/>
    </source>
</evidence>
<keyword evidence="1" id="KW-0732">Signal</keyword>
<organism evidence="2 3">
    <name type="scientific">Vitrella brassicaformis (strain CCMP3155)</name>
    <dbReference type="NCBI Taxonomy" id="1169540"/>
    <lineage>
        <taxon>Eukaryota</taxon>
        <taxon>Sar</taxon>
        <taxon>Alveolata</taxon>
        <taxon>Colpodellida</taxon>
        <taxon>Vitrellaceae</taxon>
        <taxon>Vitrella</taxon>
    </lineage>
</organism>
<dbReference type="AlphaFoldDB" id="A0A0G4H879"/>
<proteinExistence type="predicted"/>
<dbReference type="InParanoid" id="A0A0G4H879"/>
<sequence length="154" mass="16703">MMQVVACLCAVVISLYSLVADGYVLKGNGPSLTANKPAKHASGKARKASRQPQMSLVAPYPLHPFPTVATEPKKQEVPTFAERLAAAAMLESSPDIQLPPEAIEDLSKSIRTGWDAVVMAFRRAGEGIQWFFDKYDERVAEVGPLLADIEDGTF</sequence>
<feature type="signal peptide" evidence="1">
    <location>
        <begin position="1"/>
        <end position="22"/>
    </location>
</feature>
<evidence type="ECO:0000256" key="1">
    <source>
        <dbReference type="SAM" id="SignalP"/>
    </source>
</evidence>
<dbReference type="EMBL" id="CDMY01001057">
    <property type="protein sequence ID" value="CEM39950.1"/>
    <property type="molecule type" value="Genomic_DNA"/>
</dbReference>
<keyword evidence="3" id="KW-1185">Reference proteome</keyword>
<evidence type="ECO:0000313" key="2">
    <source>
        <dbReference type="EMBL" id="CEM39950.1"/>
    </source>
</evidence>
<accession>A0A0G4H879</accession>
<gene>
    <name evidence="2" type="ORF">Vbra_19858</name>
</gene>
<evidence type="ECO:0008006" key="4">
    <source>
        <dbReference type="Google" id="ProtNLM"/>
    </source>
</evidence>
<dbReference type="Proteomes" id="UP000041254">
    <property type="component" value="Unassembled WGS sequence"/>
</dbReference>
<dbReference type="VEuPathDB" id="CryptoDB:Vbra_19858"/>
<feature type="chain" id="PRO_5005191132" description="Secreted protein" evidence="1">
    <location>
        <begin position="23"/>
        <end position="154"/>
    </location>
</feature>